<dbReference type="InterPro" id="IPR009100">
    <property type="entry name" value="AcylCoA_DH/oxidase_NM_dom_sf"/>
</dbReference>
<proteinExistence type="inferred from homology"/>
<feature type="domain" description="Acyl-CoA dehydrogenase/oxidase C-terminal" evidence="6">
    <location>
        <begin position="215"/>
        <end position="340"/>
    </location>
</feature>
<evidence type="ECO:0000313" key="8">
    <source>
        <dbReference type="EMBL" id="ORW14101.1"/>
    </source>
</evidence>
<comment type="similarity">
    <text evidence="2">Belongs to the acyl-CoA dehydrogenase family.</text>
</comment>
<evidence type="ECO:0000256" key="4">
    <source>
        <dbReference type="ARBA" id="ARBA00022827"/>
    </source>
</evidence>
<organism evidence="8 9">
    <name type="scientific">Mycobacterium nebraskense</name>
    <dbReference type="NCBI Taxonomy" id="244292"/>
    <lineage>
        <taxon>Bacteria</taxon>
        <taxon>Bacillati</taxon>
        <taxon>Actinomycetota</taxon>
        <taxon>Actinomycetes</taxon>
        <taxon>Mycobacteriales</taxon>
        <taxon>Mycobacteriaceae</taxon>
        <taxon>Mycobacterium</taxon>
    </lineage>
</organism>
<dbReference type="Proteomes" id="UP000193781">
    <property type="component" value="Unassembled WGS sequence"/>
</dbReference>
<evidence type="ECO:0000256" key="3">
    <source>
        <dbReference type="ARBA" id="ARBA00022630"/>
    </source>
</evidence>
<dbReference type="SUPFAM" id="SSF47203">
    <property type="entry name" value="Acyl-CoA dehydrogenase C-terminal domain-like"/>
    <property type="match status" value="1"/>
</dbReference>
<evidence type="ECO:0000256" key="2">
    <source>
        <dbReference type="ARBA" id="ARBA00009347"/>
    </source>
</evidence>
<dbReference type="AlphaFoldDB" id="A0A1X1YT06"/>
<dbReference type="Pfam" id="PF02771">
    <property type="entry name" value="Acyl-CoA_dh_N"/>
    <property type="match status" value="1"/>
</dbReference>
<evidence type="ECO:0000256" key="5">
    <source>
        <dbReference type="ARBA" id="ARBA00023002"/>
    </source>
</evidence>
<dbReference type="RefSeq" id="WP_047322107.1">
    <property type="nucleotide sequence ID" value="NZ_JACKSS010000164.1"/>
</dbReference>
<name>A0A1X1YT06_9MYCO</name>
<dbReference type="InterPro" id="IPR036250">
    <property type="entry name" value="AcylCo_DH-like_C"/>
</dbReference>
<reference evidence="8 9" key="1">
    <citation type="submission" date="2016-01" db="EMBL/GenBank/DDBJ databases">
        <title>The new phylogeny of the genus Mycobacterium.</title>
        <authorList>
            <person name="Tarcisio F."/>
            <person name="Conor M."/>
            <person name="Antonella G."/>
            <person name="Elisabetta G."/>
            <person name="Giulia F.S."/>
            <person name="Sara T."/>
            <person name="Anna F."/>
            <person name="Clotilde B."/>
            <person name="Roberto B."/>
            <person name="Veronica D.S."/>
            <person name="Fabio R."/>
            <person name="Monica P."/>
            <person name="Olivier J."/>
            <person name="Enrico T."/>
            <person name="Nicola S."/>
        </authorList>
    </citation>
    <scope>NUCLEOTIDE SEQUENCE [LARGE SCALE GENOMIC DNA]</scope>
    <source>
        <strain evidence="8 9">DSM 44803</strain>
    </source>
</reference>
<dbReference type="STRING" id="244292.ABW17_06005"/>
<keyword evidence="4" id="KW-0274">FAD</keyword>
<dbReference type="InterPro" id="IPR009075">
    <property type="entry name" value="AcylCo_DH/oxidase_C"/>
</dbReference>
<dbReference type="Gene3D" id="1.20.140.10">
    <property type="entry name" value="Butyryl-CoA Dehydrogenase, subunit A, domain 3"/>
    <property type="match status" value="1"/>
</dbReference>
<dbReference type="Gene3D" id="1.10.540.10">
    <property type="entry name" value="Acyl-CoA dehydrogenase/oxidase, N-terminal domain"/>
    <property type="match status" value="1"/>
</dbReference>
<dbReference type="InterPro" id="IPR037069">
    <property type="entry name" value="AcylCoA_DH/ox_N_sf"/>
</dbReference>
<dbReference type="EMBL" id="LQPH01000185">
    <property type="protein sequence ID" value="ORW14101.1"/>
    <property type="molecule type" value="Genomic_DNA"/>
</dbReference>
<dbReference type="GO" id="GO:0003995">
    <property type="term" value="F:acyl-CoA dehydrogenase activity"/>
    <property type="evidence" value="ECO:0007669"/>
    <property type="project" value="TreeGrafter"/>
</dbReference>
<comment type="cofactor">
    <cofactor evidence="1">
        <name>FAD</name>
        <dbReference type="ChEBI" id="CHEBI:57692"/>
    </cofactor>
</comment>
<dbReference type="PANTHER" id="PTHR43884">
    <property type="entry name" value="ACYL-COA DEHYDROGENASE"/>
    <property type="match status" value="1"/>
</dbReference>
<evidence type="ECO:0000259" key="7">
    <source>
        <dbReference type="Pfam" id="PF02771"/>
    </source>
</evidence>
<evidence type="ECO:0000259" key="6">
    <source>
        <dbReference type="Pfam" id="PF00441"/>
    </source>
</evidence>
<accession>A0A1X1YT06</accession>
<sequence length="356" mass="36527">MDVGLNSEQLSLRDTVRDILRTECPPDAARQAMTDPERWRALWKTVVDLGWTELAAPGTGDYGPVELAVVLEECGAAIAPIPLLSSIGLAAGALRGAGLDAVLDDIAGGVVATLAVHARGSRLPGAPMTLRGGRLRGRAFAVPDLARSELLVTLARADTGTGTVVAVARCGNGVTVIAGESTDPTHPLADVEVDAEPVATAPVDIEAALSAPLVAAAADLVGVASAALHRSVEHAKSRRQFGTPIGAFQGIKHALADNYVGLERARSLTYAAAARLGDPATAPADAWTTAALAKAAAGDAAANCARTAVQVHGALGQTWEHDAHLYVRHAWQAAAMLGDSRALYHEVGRRFAGGAA</sequence>
<keyword evidence="5" id="KW-0560">Oxidoreductase</keyword>
<dbReference type="PANTHER" id="PTHR43884:SF20">
    <property type="entry name" value="ACYL-COA DEHYDROGENASE FADE28"/>
    <property type="match status" value="1"/>
</dbReference>
<dbReference type="Pfam" id="PF00441">
    <property type="entry name" value="Acyl-CoA_dh_1"/>
    <property type="match status" value="1"/>
</dbReference>
<gene>
    <name evidence="8" type="ORF">AWC17_20770</name>
</gene>
<dbReference type="GO" id="GO:0050660">
    <property type="term" value="F:flavin adenine dinucleotide binding"/>
    <property type="evidence" value="ECO:0007669"/>
    <property type="project" value="InterPro"/>
</dbReference>
<comment type="caution">
    <text evidence="8">The sequence shown here is derived from an EMBL/GenBank/DDBJ whole genome shotgun (WGS) entry which is preliminary data.</text>
</comment>
<keyword evidence="3" id="KW-0285">Flavoprotein</keyword>
<keyword evidence="9" id="KW-1185">Reference proteome</keyword>
<protein>
    <submittedName>
        <fullName evidence="8">Acyl-CoA dehydrogenase</fullName>
    </submittedName>
</protein>
<feature type="domain" description="Acyl-CoA dehydrogenase/oxidase N-terminal" evidence="7">
    <location>
        <begin position="7"/>
        <end position="94"/>
    </location>
</feature>
<dbReference type="OrthoDB" id="4687507at2"/>
<evidence type="ECO:0000313" key="9">
    <source>
        <dbReference type="Proteomes" id="UP000193781"/>
    </source>
</evidence>
<dbReference type="InterPro" id="IPR013786">
    <property type="entry name" value="AcylCoA_DH/ox_N"/>
</dbReference>
<evidence type="ECO:0000256" key="1">
    <source>
        <dbReference type="ARBA" id="ARBA00001974"/>
    </source>
</evidence>
<dbReference type="SUPFAM" id="SSF56645">
    <property type="entry name" value="Acyl-CoA dehydrogenase NM domain-like"/>
    <property type="match status" value="1"/>
</dbReference>